<evidence type="ECO:0000313" key="1">
    <source>
        <dbReference type="EMBL" id="MBX47125.1"/>
    </source>
</evidence>
<organism evidence="1">
    <name type="scientific">Rhizophora mucronata</name>
    <name type="common">Asiatic mangrove</name>
    <dbReference type="NCBI Taxonomy" id="61149"/>
    <lineage>
        <taxon>Eukaryota</taxon>
        <taxon>Viridiplantae</taxon>
        <taxon>Streptophyta</taxon>
        <taxon>Embryophyta</taxon>
        <taxon>Tracheophyta</taxon>
        <taxon>Spermatophyta</taxon>
        <taxon>Magnoliopsida</taxon>
        <taxon>eudicotyledons</taxon>
        <taxon>Gunneridae</taxon>
        <taxon>Pentapetalae</taxon>
        <taxon>rosids</taxon>
        <taxon>fabids</taxon>
        <taxon>Malpighiales</taxon>
        <taxon>Rhizophoraceae</taxon>
        <taxon>Rhizophora</taxon>
    </lineage>
</organism>
<reference evidence="1" key="1">
    <citation type="submission" date="2018-02" db="EMBL/GenBank/DDBJ databases">
        <title>Rhizophora mucronata_Transcriptome.</title>
        <authorList>
            <person name="Meera S.P."/>
            <person name="Sreeshan A."/>
            <person name="Augustine A."/>
        </authorList>
    </citation>
    <scope>NUCLEOTIDE SEQUENCE</scope>
    <source>
        <tissue evidence="1">Leaf</tissue>
    </source>
</reference>
<proteinExistence type="predicted"/>
<name>A0A2P2NXC7_RHIMU</name>
<dbReference type="EMBL" id="GGEC01066641">
    <property type="protein sequence ID" value="MBX47125.1"/>
    <property type="molecule type" value="Transcribed_RNA"/>
</dbReference>
<dbReference type="AlphaFoldDB" id="A0A2P2NXC7"/>
<protein>
    <submittedName>
        <fullName evidence="1">Uncharacterized protein</fullName>
    </submittedName>
</protein>
<accession>A0A2P2NXC7</accession>
<sequence>MNPNQVWLLRPINSDYSCRSNIISQHEFFQFSLVTASWFEKGEPWCYGKITSL</sequence>